<protein>
    <recommendedName>
        <fullName evidence="4">Beta-barrel porin-2, OmpL-like. bbp2</fullName>
    </recommendedName>
</protein>
<dbReference type="Proteomes" id="UP000006201">
    <property type="component" value="Unassembled WGS sequence"/>
</dbReference>
<reference evidence="2 3" key="1">
    <citation type="submission" date="2006-02" db="EMBL/GenBank/DDBJ databases">
        <authorList>
            <person name="Moran M.A."/>
            <person name="Kjelleberg S."/>
            <person name="Egan S."/>
            <person name="Saunders N."/>
            <person name="Thomas T."/>
            <person name="Ferriera S."/>
            <person name="Johnson J."/>
            <person name="Kravitz S."/>
            <person name="Halpern A."/>
            <person name="Remington K."/>
            <person name="Beeson K."/>
            <person name="Tran B."/>
            <person name="Rogers Y.-H."/>
            <person name="Friedman R."/>
            <person name="Venter J.C."/>
        </authorList>
    </citation>
    <scope>NUCLEOTIDE SEQUENCE [LARGE SCALE GENOMIC DNA]</scope>
    <source>
        <strain evidence="2 3">D2</strain>
    </source>
</reference>
<dbReference type="eggNOG" id="ENOG5032QYS">
    <property type="taxonomic scope" value="Bacteria"/>
</dbReference>
<evidence type="ECO:0000256" key="1">
    <source>
        <dbReference type="SAM" id="SignalP"/>
    </source>
</evidence>
<dbReference type="EMBL" id="AAOH01000007">
    <property type="protein sequence ID" value="EAR27087.1"/>
    <property type="molecule type" value="Genomic_DNA"/>
</dbReference>
<name>A4CDP5_9GAMM</name>
<dbReference type="RefSeq" id="WP_009838950.1">
    <property type="nucleotide sequence ID" value="NZ_AAOH01000007.1"/>
</dbReference>
<proteinExistence type="predicted"/>
<dbReference type="HOGENOM" id="CLU_663826_0_0_6"/>
<feature type="chain" id="PRO_5002667408" description="Beta-barrel porin-2, OmpL-like. bbp2" evidence="1">
    <location>
        <begin position="18"/>
        <end position="397"/>
    </location>
</feature>
<evidence type="ECO:0008006" key="4">
    <source>
        <dbReference type="Google" id="ProtNLM"/>
    </source>
</evidence>
<comment type="caution">
    <text evidence="2">The sequence shown here is derived from an EMBL/GenBank/DDBJ whole genome shotgun (WGS) entry which is preliminary data.</text>
</comment>
<accession>A4CDP5</accession>
<evidence type="ECO:0000313" key="2">
    <source>
        <dbReference type="EMBL" id="EAR27087.1"/>
    </source>
</evidence>
<feature type="signal peptide" evidence="1">
    <location>
        <begin position="1"/>
        <end position="17"/>
    </location>
</feature>
<gene>
    <name evidence="2" type="ORF">PTD2_05435</name>
</gene>
<dbReference type="OrthoDB" id="8746278at2"/>
<organism evidence="2 3">
    <name type="scientific">Pseudoalteromonas tunicata D2</name>
    <dbReference type="NCBI Taxonomy" id="87626"/>
    <lineage>
        <taxon>Bacteria</taxon>
        <taxon>Pseudomonadati</taxon>
        <taxon>Pseudomonadota</taxon>
        <taxon>Gammaproteobacteria</taxon>
        <taxon>Alteromonadales</taxon>
        <taxon>Pseudoalteromonadaceae</taxon>
        <taxon>Pseudoalteromonas</taxon>
    </lineage>
</organism>
<keyword evidence="3" id="KW-1185">Reference proteome</keyword>
<evidence type="ECO:0000313" key="3">
    <source>
        <dbReference type="Proteomes" id="UP000006201"/>
    </source>
</evidence>
<keyword evidence="1" id="KW-0732">Signal</keyword>
<dbReference type="AlphaFoldDB" id="A4CDP5"/>
<sequence length="397" mass="44733">MNYIFLSLLLCSFCSLASTSNISVRNLNQLQNSANSVLFAAEDSHSYFFALDADYENQGFRVAATAWHEKRDGQASEHKLELAEFLYDFSIADWQLSLGKKKVDWGVGYGFRPLDLFSPIDPLAINTAVAAGTWQLSADWFSSDGTWTTLCNQSQAFYKVAGQQQDKSLGCGARYYGYFDQWELQGLAHYDQDMKLRFGGSALSVLNDNLEVHASILWQHTYLGAQFTPPELTATEFVNPVESLWQQGALQSLMGVNFSTSYGVTLIAEYWFDGRSPSKNQWKNMIKGLDAQVATRASNPLSRHYIAAQQQLFSSQNLFKNNLMLHARYSYNNWRPELTLLLNPDDLGLSVNAKMNYIWPNGHAAQLGLKRYLGPADSIYKQLDFDTTAYAGFTLVF</sequence>